<evidence type="ECO:0000259" key="13">
    <source>
        <dbReference type="Pfam" id="PF04963"/>
    </source>
</evidence>
<dbReference type="Pfam" id="PF04963">
    <property type="entry name" value="Sigma54_CBD"/>
    <property type="match status" value="1"/>
</dbReference>
<dbReference type="Pfam" id="PF00309">
    <property type="entry name" value="Sigma54_AID"/>
    <property type="match status" value="1"/>
</dbReference>
<evidence type="ECO:0000256" key="2">
    <source>
        <dbReference type="ARBA" id="ARBA00019942"/>
    </source>
</evidence>
<dbReference type="PANTHER" id="PTHR32248">
    <property type="entry name" value="RNA POLYMERASE SIGMA-54 FACTOR"/>
    <property type="match status" value="1"/>
</dbReference>
<keyword evidence="4 10" id="KW-0808">Transferase</keyword>
<proteinExistence type="inferred from homology"/>
<sequence length="457" mass="51466">MKQSLQFKFSQQLSMTPQLQQAIKLLQLSTLELQQEVQQALEENPLLELEHADAEGETDIGDYESPWDSPCSAALGQSSAGYDGEDAIYQGETHQSLQDHLIWQMQLSHFSPTDEFIALAIIDSIDDSGYLTVSLDEILAAAENQTGEQIEPDEVAVVLKRIQHFDPIGVGARDVRECLELQLLHLPEQTPWRAPALVAVREHLALLGSRDYRTLARRLRLSESDLAEVLELIQHLQPRPGEGFGNASDDYVIPDVLVRKKNNRWMVELNPESVPKLKVNESYLNLCQGARQKDDMQYIRQQTQEAKWFIRSLESRNETLLKVASAIVARQQGFFEHGAEAMKPMVLADIASTIDMHESTISRVTTQKYMHSPRGVFELKYFFSSQLNTDNGGEASSTAIRALLKKLVAAENPKKPLSDSKLTELLAEQGIQVARRTIAKYREALNIPPSSQRKRLI</sequence>
<evidence type="ECO:0000256" key="11">
    <source>
        <dbReference type="SAM" id="Coils"/>
    </source>
</evidence>
<evidence type="ECO:0000256" key="5">
    <source>
        <dbReference type="ARBA" id="ARBA00022695"/>
    </source>
</evidence>
<keyword evidence="15" id="KW-1185">Reference proteome</keyword>
<keyword evidence="6 10" id="KW-0805">Transcription regulation</keyword>
<evidence type="ECO:0000259" key="12">
    <source>
        <dbReference type="Pfam" id="PF04552"/>
    </source>
</evidence>
<comment type="caution">
    <text evidence="14">The sequence shown here is derived from an EMBL/GenBank/DDBJ whole genome shotgun (WGS) entry which is preliminary data.</text>
</comment>
<dbReference type="PRINTS" id="PR00045">
    <property type="entry name" value="SIGMA54FCT"/>
</dbReference>
<dbReference type="NCBIfam" id="NF009118">
    <property type="entry name" value="PRK12469.1"/>
    <property type="match status" value="1"/>
</dbReference>
<dbReference type="PROSITE" id="PS50044">
    <property type="entry name" value="SIGMA54_3"/>
    <property type="match status" value="1"/>
</dbReference>
<organism evidence="14 15">
    <name type="scientific">Pseudidiomarina gelatinasegens</name>
    <dbReference type="NCBI Taxonomy" id="2487740"/>
    <lineage>
        <taxon>Bacteria</taxon>
        <taxon>Pseudomonadati</taxon>
        <taxon>Pseudomonadota</taxon>
        <taxon>Gammaproteobacteria</taxon>
        <taxon>Alteromonadales</taxon>
        <taxon>Idiomarinaceae</taxon>
        <taxon>Pseudidiomarina</taxon>
    </lineage>
</organism>
<dbReference type="InterPro" id="IPR007634">
    <property type="entry name" value="RNA_pol_sigma_54_DNA-bd"/>
</dbReference>
<dbReference type="Pfam" id="PF04552">
    <property type="entry name" value="Sigma54_DBD"/>
    <property type="match status" value="1"/>
</dbReference>
<keyword evidence="9 10" id="KW-0804">Transcription</keyword>
<dbReference type="InterPro" id="IPR007046">
    <property type="entry name" value="RNA_pol_sigma_54_core-bd"/>
</dbReference>
<dbReference type="EMBL" id="RSFE01000004">
    <property type="protein sequence ID" value="RWU11169.1"/>
    <property type="molecule type" value="Genomic_DNA"/>
</dbReference>
<dbReference type="GO" id="GO:0016987">
    <property type="term" value="F:sigma factor activity"/>
    <property type="evidence" value="ECO:0007669"/>
    <property type="project" value="UniProtKB-KW"/>
</dbReference>
<evidence type="ECO:0000313" key="14">
    <source>
        <dbReference type="EMBL" id="RWU11169.1"/>
    </source>
</evidence>
<dbReference type="NCBIfam" id="NF004595">
    <property type="entry name" value="PRK05932.1-2"/>
    <property type="match status" value="1"/>
</dbReference>
<dbReference type="PANTHER" id="PTHR32248:SF4">
    <property type="entry name" value="RNA POLYMERASE SIGMA-54 FACTOR"/>
    <property type="match status" value="1"/>
</dbReference>
<keyword evidence="8 10" id="KW-0238">DNA-binding</keyword>
<dbReference type="Gene3D" id="1.10.10.1330">
    <property type="entry name" value="RNA polymerase sigma-54 factor, core-binding domain"/>
    <property type="match status" value="1"/>
</dbReference>
<evidence type="ECO:0000313" key="15">
    <source>
        <dbReference type="Proteomes" id="UP000288789"/>
    </source>
</evidence>
<reference evidence="14 15" key="1">
    <citation type="submission" date="2018-12" db="EMBL/GenBank/DDBJ databases">
        <authorList>
            <person name="Li A."/>
            <person name="Zhang M."/>
            <person name="Zhu H."/>
        </authorList>
    </citation>
    <scope>NUCLEOTIDE SEQUENCE [LARGE SCALE GENOMIC DNA]</scope>
    <source>
        <strain evidence="14 15">R04H25</strain>
    </source>
</reference>
<dbReference type="GO" id="GO:0006352">
    <property type="term" value="P:DNA-templated transcription initiation"/>
    <property type="evidence" value="ECO:0007669"/>
    <property type="project" value="InterPro"/>
</dbReference>
<name>A0A443Z3R4_9GAMM</name>
<comment type="function">
    <text evidence="10">Sigma factors are initiation factors that promote the attachment of RNA polymerase to specific initiation sites and are then released.</text>
</comment>
<evidence type="ECO:0000256" key="1">
    <source>
        <dbReference type="ARBA" id="ARBA00008798"/>
    </source>
</evidence>
<dbReference type="Gene3D" id="1.10.10.60">
    <property type="entry name" value="Homeodomain-like"/>
    <property type="match status" value="1"/>
</dbReference>
<evidence type="ECO:0000256" key="6">
    <source>
        <dbReference type="ARBA" id="ARBA00023015"/>
    </source>
</evidence>
<dbReference type="RefSeq" id="WP_128352177.1">
    <property type="nucleotide sequence ID" value="NZ_CAXBCQ010000004.1"/>
</dbReference>
<dbReference type="NCBIfam" id="TIGR02395">
    <property type="entry name" value="rpoN_sigma"/>
    <property type="match status" value="1"/>
</dbReference>
<gene>
    <name evidence="14" type="ORF">EGC76_06405</name>
</gene>
<dbReference type="Proteomes" id="UP000288789">
    <property type="component" value="Unassembled WGS sequence"/>
</dbReference>
<accession>A0A443Z3R4</accession>
<keyword evidence="3 10" id="KW-0240">DNA-directed RNA polymerase</keyword>
<keyword evidence="5 10" id="KW-0548">Nucleotidyltransferase</keyword>
<dbReference type="FunFam" id="1.10.10.60:FF:000045">
    <property type="entry name" value="RNA polymerase sigma-54 factor"/>
    <property type="match status" value="1"/>
</dbReference>
<dbReference type="InterPro" id="IPR038709">
    <property type="entry name" value="RpoN_core-bd_sf"/>
</dbReference>
<dbReference type="GO" id="GO:0003677">
    <property type="term" value="F:DNA binding"/>
    <property type="evidence" value="ECO:0007669"/>
    <property type="project" value="UniProtKB-KW"/>
</dbReference>
<keyword evidence="7 10" id="KW-0731">Sigma factor</keyword>
<feature type="domain" description="RNA polymerase sigma factor 54 DNA-binding" evidence="12">
    <location>
        <begin position="297"/>
        <end position="455"/>
    </location>
</feature>
<evidence type="ECO:0000256" key="10">
    <source>
        <dbReference type="PIRNR" id="PIRNR000774"/>
    </source>
</evidence>
<dbReference type="PIRSF" id="PIRSF000774">
    <property type="entry name" value="RpoN"/>
    <property type="match status" value="1"/>
</dbReference>
<dbReference type="PROSITE" id="PS00718">
    <property type="entry name" value="SIGMA54_2"/>
    <property type="match status" value="1"/>
</dbReference>
<protein>
    <recommendedName>
        <fullName evidence="2 10">RNA polymerase sigma-54 factor</fullName>
    </recommendedName>
</protein>
<feature type="coiled-coil region" evidence="11">
    <location>
        <begin position="23"/>
        <end position="57"/>
    </location>
</feature>
<feature type="domain" description="RNA polymerase sigma factor 54 core-binding" evidence="13">
    <location>
        <begin position="93"/>
        <end position="283"/>
    </location>
</feature>
<evidence type="ECO:0000256" key="4">
    <source>
        <dbReference type="ARBA" id="ARBA00022679"/>
    </source>
</evidence>
<dbReference type="GO" id="GO:0001216">
    <property type="term" value="F:DNA-binding transcription activator activity"/>
    <property type="evidence" value="ECO:0007669"/>
    <property type="project" value="InterPro"/>
</dbReference>
<evidence type="ECO:0000256" key="8">
    <source>
        <dbReference type="ARBA" id="ARBA00023125"/>
    </source>
</evidence>
<dbReference type="PROSITE" id="PS00717">
    <property type="entry name" value="SIGMA54_1"/>
    <property type="match status" value="1"/>
</dbReference>
<dbReference type="InterPro" id="IPR000394">
    <property type="entry name" value="RNA_pol_sigma_54"/>
</dbReference>
<dbReference type="GO" id="GO:0000428">
    <property type="term" value="C:DNA-directed RNA polymerase complex"/>
    <property type="evidence" value="ECO:0007669"/>
    <property type="project" value="UniProtKB-KW"/>
</dbReference>
<keyword evidence="11" id="KW-0175">Coiled coil</keyword>
<comment type="similarity">
    <text evidence="1 10">Belongs to the sigma-54 factor family.</text>
</comment>
<dbReference type="AlphaFoldDB" id="A0A443Z3R4"/>
<dbReference type="OrthoDB" id="9814402at2"/>
<evidence type="ECO:0000256" key="9">
    <source>
        <dbReference type="ARBA" id="ARBA00023163"/>
    </source>
</evidence>
<evidence type="ECO:0000256" key="3">
    <source>
        <dbReference type="ARBA" id="ARBA00022478"/>
    </source>
</evidence>
<evidence type="ECO:0000256" key="7">
    <source>
        <dbReference type="ARBA" id="ARBA00023082"/>
    </source>
</evidence>
<dbReference type="GO" id="GO:0016779">
    <property type="term" value="F:nucleotidyltransferase activity"/>
    <property type="evidence" value="ECO:0007669"/>
    <property type="project" value="UniProtKB-KW"/>
</dbReference>